<dbReference type="Pfam" id="PF13192">
    <property type="entry name" value="Thioredoxin_3"/>
    <property type="match status" value="1"/>
</dbReference>
<dbReference type="Proteomes" id="UP001164718">
    <property type="component" value="Chromosome"/>
</dbReference>
<keyword evidence="5" id="KW-1185">Reference proteome</keyword>
<feature type="domain" description="Thioredoxin-like fold" evidence="3">
    <location>
        <begin position="1"/>
        <end position="75"/>
    </location>
</feature>
<feature type="active site" description="Nucleophile" evidence="1">
    <location>
        <position position="10"/>
    </location>
</feature>
<sequence>MVIKILGTGCRNCVRLQKNVEAAVKDLGIEAEVVKETDMEKIVEYGIMSTPALVVDEQVVSAGKVLKPEEITQFIGQTNG</sequence>
<protein>
    <submittedName>
        <fullName evidence="4">Thioredoxin family protein</fullName>
    </submittedName>
</protein>
<dbReference type="Gene3D" id="3.40.30.10">
    <property type="entry name" value="Glutaredoxin"/>
    <property type="match status" value="1"/>
</dbReference>
<keyword evidence="2" id="KW-1015">Disulfide bond</keyword>
<dbReference type="PIRSF" id="PIRSF037031">
    <property type="entry name" value="Redox_disulphide_2"/>
    <property type="match status" value="1"/>
</dbReference>
<dbReference type="RefSeq" id="WP_275416528.1">
    <property type="nucleotide sequence ID" value="NZ_CP106878.1"/>
</dbReference>
<feature type="disulfide bond" description="Redox-active" evidence="2">
    <location>
        <begin position="10"/>
        <end position="13"/>
    </location>
</feature>
<evidence type="ECO:0000256" key="2">
    <source>
        <dbReference type="PIRSR" id="PIRSR037031-51"/>
    </source>
</evidence>
<dbReference type="SUPFAM" id="SSF52833">
    <property type="entry name" value="Thioredoxin-like"/>
    <property type="match status" value="1"/>
</dbReference>
<accession>A0A9E8RU26</accession>
<keyword evidence="2" id="KW-0676">Redox-active center</keyword>
<dbReference type="InterPro" id="IPR036249">
    <property type="entry name" value="Thioredoxin-like_sf"/>
</dbReference>
<evidence type="ECO:0000259" key="3">
    <source>
        <dbReference type="Pfam" id="PF13192"/>
    </source>
</evidence>
<organism evidence="4 5">
    <name type="scientific">Fervidibacillus albus</name>
    <dbReference type="NCBI Taxonomy" id="2980026"/>
    <lineage>
        <taxon>Bacteria</taxon>
        <taxon>Bacillati</taxon>
        <taxon>Bacillota</taxon>
        <taxon>Bacilli</taxon>
        <taxon>Bacillales</taxon>
        <taxon>Bacillaceae</taxon>
        <taxon>Fervidibacillus</taxon>
    </lineage>
</organism>
<evidence type="ECO:0000313" key="5">
    <source>
        <dbReference type="Proteomes" id="UP001164718"/>
    </source>
</evidence>
<name>A0A9E8RU26_9BACI</name>
<dbReference type="NCBIfam" id="TIGR00412">
    <property type="entry name" value="redox_disulf_2"/>
    <property type="match status" value="1"/>
</dbReference>
<reference evidence="4" key="1">
    <citation type="submission" date="2022-09" db="EMBL/GenBank/DDBJ databases">
        <title>Complete Genomes of Fervidibacillus albus and Fervidibacillus halotolerans isolated from tidal flat sediments.</title>
        <authorList>
            <person name="Kwon K.K."/>
            <person name="Yang S.-H."/>
            <person name="Park M.J."/>
            <person name="Oh H.-M."/>
        </authorList>
    </citation>
    <scope>NUCLEOTIDE SEQUENCE</scope>
    <source>
        <strain evidence="4">MEBiC13591</strain>
    </source>
</reference>
<proteinExistence type="predicted"/>
<feature type="active site" description="Nucleophile" evidence="1">
    <location>
        <position position="13"/>
    </location>
</feature>
<dbReference type="InterPro" id="IPR005243">
    <property type="entry name" value="THIRX-like_proc"/>
</dbReference>
<dbReference type="InterPro" id="IPR012336">
    <property type="entry name" value="Thioredoxin-like_fold"/>
</dbReference>
<dbReference type="EMBL" id="CP106878">
    <property type="protein sequence ID" value="WAA08745.1"/>
    <property type="molecule type" value="Genomic_DNA"/>
</dbReference>
<evidence type="ECO:0000256" key="1">
    <source>
        <dbReference type="PIRSR" id="PIRSR037031-50"/>
    </source>
</evidence>
<dbReference type="KEGG" id="faf:OE104_08855"/>
<dbReference type="AlphaFoldDB" id="A0A9E8RU26"/>
<dbReference type="PANTHER" id="PTHR36450">
    <property type="entry name" value="THIOREDOXIN"/>
    <property type="match status" value="1"/>
</dbReference>
<gene>
    <name evidence="4" type="ORF">OE104_08855</name>
</gene>
<dbReference type="PANTHER" id="PTHR36450:SF1">
    <property type="entry name" value="THIOREDOXIN"/>
    <property type="match status" value="1"/>
</dbReference>
<evidence type="ECO:0000313" key="4">
    <source>
        <dbReference type="EMBL" id="WAA08745.1"/>
    </source>
</evidence>